<dbReference type="Pfam" id="PF02891">
    <property type="entry name" value="zf-MIZ"/>
    <property type="match status" value="1"/>
</dbReference>
<dbReference type="Gene3D" id="3.30.40.10">
    <property type="entry name" value="Zinc/RING finger domain, C3HC4 (zinc finger)"/>
    <property type="match status" value="1"/>
</dbReference>
<reference evidence="10 11" key="1">
    <citation type="submission" date="2020-08" db="EMBL/GenBank/DDBJ databases">
        <authorList>
            <person name="Ramaprasad A."/>
        </authorList>
    </citation>
    <scope>NUCLEOTIDE SEQUENCE [LARGE SCALE GENOMIC DNA]</scope>
</reference>
<evidence type="ECO:0000256" key="5">
    <source>
        <dbReference type="ARBA" id="ARBA00022833"/>
    </source>
</evidence>
<dbReference type="CDD" id="cd16650">
    <property type="entry name" value="SP-RING_PIAS-like"/>
    <property type="match status" value="1"/>
</dbReference>
<feature type="region of interest" description="Disordered" evidence="7">
    <location>
        <begin position="431"/>
        <end position="450"/>
    </location>
</feature>
<feature type="domain" description="SP-RING-type" evidence="9">
    <location>
        <begin position="274"/>
        <end position="361"/>
    </location>
</feature>
<dbReference type="EMBL" id="LR865389">
    <property type="protein sequence ID" value="CAD2095924.1"/>
    <property type="molecule type" value="Genomic_DNA"/>
</dbReference>
<keyword evidence="4 6" id="KW-0863">Zinc-finger</keyword>
<feature type="domain" description="SAP" evidence="8">
    <location>
        <begin position="14"/>
        <end position="48"/>
    </location>
</feature>
<feature type="compositionally biased region" description="Basic and acidic residues" evidence="7">
    <location>
        <begin position="718"/>
        <end position="729"/>
    </location>
</feature>
<dbReference type="InterPro" id="IPR003034">
    <property type="entry name" value="SAP_dom"/>
</dbReference>
<evidence type="ECO:0000256" key="1">
    <source>
        <dbReference type="ARBA" id="ARBA00004718"/>
    </source>
</evidence>
<dbReference type="PANTHER" id="PTHR10782:SF4">
    <property type="entry name" value="TONALLI, ISOFORM E"/>
    <property type="match status" value="1"/>
</dbReference>
<dbReference type="Proteomes" id="UP000515550">
    <property type="component" value="Chromosome PVBDA_11"/>
</dbReference>
<feature type="compositionally biased region" description="Polar residues" evidence="7">
    <location>
        <begin position="733"/>
        <end position="750"/>
    </location>
</feature>
<evidence type="ECO:0000259" key="8">
    <source>
        <dbReference type="PROSITE" id="PS50800"/>
    </source>
</evidence>
<keyword evidence="5" id="KW-0862">Zinc</keyword>
<dbReference type="GO" id="GO:0016925">
    <property type="term" value="P:protein sumoylation"/>
    <property type="evidence" value="ECO:0007669"/>
    <property type="project" value="UniProtKB-UniPathway"/>
</dbReference>
<dbReference type="InterPro" id="IPR004181">
    <property type="entry name" value="Znf_MIZ"/>
</dbReference>
<protein>
    <submittedName>
        <fullName evidence="10">E3 SUMO-protein ligase PIAS, putative</fullName>
        <ecNumber evidence="10">6.3.2.-</ecNumber>
    </submittedName>
</protein>
<dbReference type="GO" id="GO:0016874">
    <property type="term" value="F:ligase activity"/>
    <property type="evidence" value="ECO:0007669"/>
    <property type="project" value="UniProtKB-KW"/>
</dbReference>
<evidence type="ECO:0000256" key="2">
    <source>
        <dbReference type="ARBA" id="ARBA00005383"/>
    </source>
</evidence>
<dbReference type="PROSITE" id="PS50800">
    <property type="entry name" value="SAP"/>
    <property type="match status" value="1"/>
</dbReference>
<sequence length="813" mass="93140">MSYNVSNAKLADCLNKLRVYDLNQLCRKFLLPQNGKKVAIIERILELKIYEESNEFSSCICGGMVKNVLSKNCVVKCIECEKPQHISCYIQNSCISKNMQDYKILCVACRLKDMDPFYPLKQILWMKSLNTNSEKLMINASDIKSWKNENKEVIIFCIHADKTDLSGTVSVKQEWPKTFSLKVNGNVIEKIFEPSWEHKRRDSPLKITHALHAGNNNIDINITNYDPPKLFVLAFLLCKIETEQSIIENIILNSSLSFKEAKNRIIHILSIKHDDDEVMCMEVNRKISLNCPFSLDRILIPCRGVKCSHIQCFDLKSFIDITKKTKAFNNRWKCPVCSFFLRPKHLVIDTFITYILSQVPKDIKEVELNKMGEIIFNHNNSESKILKSIDDADLANLQKIGLEIKTEQNNNRNNDGKENNINTNEIIILDSDSESDAENNENTNRNHNATEKTNLNNVQDGCEVICISDSDDNDNAPLISKKSESPPKNKLPFSIGMANYGNNQYLSSFFIRNINDIDKINMLPNTYSNFNEMISNALNDIDPIRFNEIYLSNKILNPEIIQKNNDGKLNSGKNNSSINNDGDKEENEHNIENDNNNEILKNTTLLKPSNENINNSLLFFCNKDNLLSQDMFFFNTTLEALSLDPGNKCINYSDIVNNNDTILNEATENNQSANLEKVNTSDAFNLFDSNVILPTTSINNNLTNELRNYLDENNSNDANKDNSNNKEKNNSNIGYKQLNNMSSPHNQINLNQLPNFENCEIAENDKTEETQKTSEKSEDEENDENEQNDDDSNLNKKKRKKDKENEKETPRKK</sequence>
<feature type="compositionally biased region" description="Acidic residues" evidence="7">
    <location>
        <begin position="777"/>
        <end position="792"/>
    </location>
</feature>
<evidence type="ECO:0000313" key="10">
    <source>
        <dbReference type="EMBL" id="CAD2095924.1"/>
    </source>
</evidence>
<organism evidence="10 11">
    <name type="scientific">Plasmodium vinckei brucechwatti</name>
    <dbReference type="NCBI Taxonomy" id="119398"/>
    <lineage>
        <taxon>Eukaryota</taxon>
        <taxon>Sar</taxon>
        <taxon>Alveolata</taxon>
        <taxon>Apicomplexa</taxon>
        <taxon>Aconoidasida</taxon>
        <taxon>Haemosporida</taxon>
        <taxon>Plasmodiidae</taxon>
        <taxon>Plasmodium</taxon>
        <taxon>Plasmodium (Vinckeia)</taxon>
    </lineage>
</organism>
<evidence type="ECO:0000313" key="11">
    <source>
        <dbReference type="Proteomes" id="UP000515550"/>
    </source>
</evidence>
<evidence type="ECO:0000256" key="3">
    <source>
        <dbReference type="ARBA" id="ARBA00022723"/>
    </source>
</evidence>
<gene>
    <name evidence="10" type="ORF">PVBDA_1103740</name>
</gene>
<evidence type="ECO:0000256" key="7">
    <source>
        <dbReference type="SAM" id="MobiDB-lite"/>
    </source>
</evidence>
<feature type="region of interest" description="Disordered" evidence="7">
    <location>
        <begin position="564"/>
        <end position="596"/>
    </location>
</feature>
<dbReference type="VEuPathDB" id="PlasmoDB:PVBDA_1103740"/>
<dbReference type="GO" id="GO:0000785">
    <property type="term" value="C:chromatin"/>
    <property type="evidence" value="ECO:0007669"/>
    <property type="project" value="TreeGrafter"/>
</dbReference>
<feature type="region of interest" description="Disordered" evidence="7">
    <location>
        <begin position="711"/>
        <end position="750"/>
    </location>
</feature>
<feature type="compositionally biased region" description="Basic and acidic residues" evidence="7">
    <location>
        <begin position="802"/>
        <end position="813"/>
    </location>
</feature>
<evidence type="ECO:0000256" key="6">
    <source>
        <dbReference type="PROSITE-ProRule" id="PRU00452"/>
    </source>
</evidence>
<comment type="pathway">
    <text evidence="1">Protein modification; protein sumoylation.</text>
</comment>
<dbReference type="UniPathway" id="UPA00886"/>
<dbReference type="AlphaFoldDB" id="A0A6V7SDB7"/>
<comment type="similarity">
    <text evidence="2">Belongs to the PIAS family.</text>
</comment>
<feature type="compositionally biased region" description="Polar residues" evidence="7">
    <location>
        <begin position="564"/>
        <end position="580"/>
    </location>
</feature>
<feature type="region of interest" description="Disordered" evidence="7">
    <location>
        <begin position="762"/>
        <end position="813"/>
    </location>
</feature>
<dbReference type="GO" id="GO:0061665">
    <property type="term" value="F:SUMO ligase activity"/>
    <property type="evidence" value="ECO:0007669"/>
    <property type="project" value="TreeGrafter"/>
</dbReference>
<dbReference type="PROSITE" id="PS51044">
    <property type="entry name" value="ZF_SP_RING"/>
    <property type="match status" value="1"/>
</dbReference>
<keyword evidence="3" id="KW-0479">Metal-binding</keyword>
<name>A0A6V7SDB7_PLAVN</name>
<proteinExistence type="inferred from homology"/>
<evidence type="ECO:0000259" key="9">
    <source>
        <dbReference type="PROSITE" id="PS51044"/>
    </source>
</evidence>
<dbReference type="GO" id="GO:0008270">
    <property type="term" value="F:zinc ion binding"/>
    <property type="evidence" value="ECO:0007669"/>
    <property type="project" value="UniProtKB-KW"/>
</dbReference>
<dbReference type="EC" id="6.3.2.-" evidence="10"/>
<dbReference type="InterPro" id="IPR013083">
    <property type="entry name" value="Znf_RING/FYVE/PHD"/>
</dbReference>
<dbReference type="PANTHER" id="PTHR10782">
    <property type="entry name" value="ZINC FINGER MIZ DOMAIN-CONTAINING PROTEIN"/>
    <property type="match status" value="1"/>
</dbReference>
<accession>A0A6V7SDB7</accession>
<feature type="compositionally biased region" description="Basic and acidic residues" evidence="7">
    <location>
        <begin position="763"/>
        <end position="776"/>
    </location>
</feature>
<evidence type="ECO:0000256" key="4">
    <source>
        <dbReference type="ARBA" id="ARBA00022771"/>
    </source>
</evidence>
<keyword evidence="10" id="KW-0436">Ligase</keyword>